<dbReference type="KEGG" id="cic:CICLE_v10030423mg"/>
<dbReference type="AlphaFoldDB" id="V4SB27"/>
<protein>
    <submittedName>
        <fullName evidence="1">Uncharacterized protein</fullName>
    </submittedName>
</protein>
<dbReference type="Gramene" id="ESR36055">
    <property type="protein sequence ID" value="ESR36055"/>
    <property type="gene ID" value="CICLE_v10030423mg"/>
</dbReference>
<organism evidence="1 2">
    <name type="scientific">Citrus clementina</name>
    <name type="common">Clementine</name>
    <name type="synonym">Citrus deliciosa x Citrus sinensis</name>
    <dbReference type="NCBI Taxonomy" id="85681"/>
    <lineage>
        <taxon>Eukaryota</taxon>
        <taxon>Viridiplantae</taxon>
        <taxon>Streptophyta</taxon>
        <taxon>Embryophyta</taxon>
        <taxon>Tracheophyta</taxon>
        <taxon>Spermatophyta</taxon>
        <taxon>Magnoliopsida</taxon>
        <taxon>eudicotyledons</taxon>
        <taxon>Gunneridae</taxon>
        <taxon>Pentapetalae</taxon>
        <taxon>rosids</taxon>
        <taxon>malvids</taxon>
        <taxon>Sapindales</taxon>
        <taxon>Rutaceae</taxon>
        <taxon>Aurantioideae</taxon>
        <taxon>Citrus</taxon>
    </lineage>
</organism>
<proteinExistence type="predicted"/>
<gene>
    <name evidence="1" type="ORF">CICLE_v10030423mg</name>
</gene>
<dbReference type="OMA" id="CVSTLWD"/>
<evidence type="ECO:0000313" key="2">
    <source>
        <dbReference type="Proteomes" id="UP000030687"/>
    </source>
</evidence>
<sequence>MRFALPAFSSATELKMAIFLEIFNGLRLCVSTLWDLQEIRYATVFDDVSYIATTIIMAAVSCVASIRRRGLNV</sequence>
<reference evidence="1 2" key="1">
    <citation type="submission" date="2013-10" db="EMBL/GenBank/DDBJ databases">
        <authorList>
            <consortium name="International Citrus Genome Consortium"/>
            <person name="Jenkins J."/>
            <person name="Schmutz J."/>
            <person name="Prochnik S."/>
            <person name="Rokhsar D."/>
            <person name="Gmitter F."/>
            <person name="Ollitrault P."/>
            <person name="Machado M."/>
            <person name="Talon M."/>
            <person name="Wincker P."/>
            <person name="Jaillon O."/>
            <person name="Morgante M."/>
        </authorList>
    </citation>
    <scope>NUCLEOTIDE SEQUENCE</scope>
    <source>
        <strain evidence="2">cv. Clemenules</strain>
    </source>
</reference>
<name>V4SB27_CITCL</name>
<dbReference type="EMBL" id="KI536978">
    <property type="protein sequence ID" value="ESR36055.1"/>
    <property type="molecule type" value="Genomic_DNA"/>
</dbReference>
<accession>V4SB27</accession>
<dbReference type="InParanoid" id="V4SB27"/>
<dbReference type="Proteomes" id="UP000030687">
    <property type="component" value="Unassembled WGS sequence"/>
</dbReference>
<keyword evidence="2" id="KW-1185">Reference proteome</keyword>
<evidence type="ECO:0000313" key="1">
    <source>
        <dbReference type="EMBL" id="ESR36055.1"/>
    </source>
</evidence>